<dbReference type="CDD" id="cd00093">
    <property type="entry name" value="HTH_XRE"/>
    <property type="match status" value="1"/>
</dbReference>
<keyword evidence="3" id="KW-1185">Reference proteome</keyword>
<dbReference type="RefSeq" id="WP_207355676.1">
    <property type="nucleotide sequence ID" value="NZ_CP071503.1"/>
</dbReference>
<gene>
    <name evidence="2" type="ORF">JYB87_04280</name>
</gene>
<sequence>MAKSLTDLRKKIKPEVQLAARAKAVAIISEMCLAELRNARDLNQATVAKRLEVTQSDISKIESCPDLLLSTLGNISRLLVVN</sequence>
<protein>
    <submittedName>
        <fullName evidence="2">Helix-turn-helix domain-containing protein</fullName>
    </submittedName>
</protein>
<organism evidence="2 3">
    <name type="scientific">Shewanella avicenniae</name>
    <dbReference type="NCBI Taxonomy" id="2814294"/>
    <lineage>
        <taxon>Bacteria</taxon>
        <taxon>Pseudomonadati</taxon>
        <taxon>Pseudomonadota</taxon>
        <taxon>Gammaproteobacteria</taxon>
        <taxon>Alteromonadales</taxon>
        <taxon>Shewanellaceae</taxon>
        <taxon>Shewanella</taxon>
    </lineage>
</organism>
<dbReference type="PROSITE" id="PS50943">
    <property type="entry name" value="HTH_CROC1"/>
    <property type="match status" value="1"/>
</dbReference>
<dbReference type="Pfam" id="PF01381">
    <property type="entry name" value="HTH_3"/>
    <property type="match status" value="1"/>
</dbReference>
<proteinExistence type="predicted"/>
<dbReference type="Proteomes" id="UP000662770">
    <property type="component" value="Chromosome"/>
</dbReference>
<reference evidence="2 3" key="1">
    <citation type="submission" date="2021-03" db="EMBL/GenBank/DDBJ databases">
        <title>Novel species identification of genus Shewanella.</title>
        <authorList>
            <person name="Liu G."/>
            <person name="Zhang Q."/>
        </authorList>
    </citation>
    <scope>NUCLEOTIDE SEQUENCE [LARGE SCALE GENOMIC DNA]</scope>
    <source>
        <strain evidence="2 3">FJAT-51800</strain>
    </source>
</reference>
<dbReference type="InterPro" id="IPR010982">
    <property type="entry name" value="Lambda_DNA-bd_dom_sf"/>
</dbReference>
<name>A0ABX7QT92_9GAMM</name>
<dbReference type="InterPro" id="IPR001387">
    <property type="entry name" value="Cro/C1-type_HTH"/>
</dbReference>
<evidence type="ECO:0000259" key="1">
    <source>
        <dbReference type="PROSITE" id="PS50943"/>
    </source>
</evidence>
<evidence type="ECO:0000313" key="3">
    <source>
        <dbReference type="Proteomes" id="UP000662770"/>
    </source>
</evidence>
<feature type="domain" description="HTH cro/C1-type" evidence="1">
    <location>
        <begin position="33"/>
        <end position="63"/>
    </location>
</feature>
<dbReference type="Gene3D" id="1.10.260.40">
    <property type="entry name" value="lambda repressor-like DNA-binding domains"/>
    <property type="match status" value="1"/>
</dbReference>
<dbReference type="SUPFAM" id="SSF47413">
    <property type="entry name" value="lambda repressor-like DNA-binding domains"/>
    <property type="match status" value="1"/>
</dbReference>
<evidence type="ECO:0000313" key="2">
    <source>
        <dbReference type="EMBL" id="QSX34474.1"/>
    </source>
</evidence>
<dbReference type="EMBL" id="CP071503">
    <property type="protein sequence ID" value="QSX34474.1"/>
    <property type="molecule type" value="Genomic_DNA"/>
</dbReference>
<accession>A0ABX7QT92</accession>